<keyword evidence="1" id="KW-0812">Transmembrane</keyword>
<dbReference type="KEGG" id="lant:TUM19329_17940"/>
<dbReference type="PRINTS" id="PR00449">
    <property type="entry name" value="RASTRNSFRMNG"/>
</dbReference>
<name>A0A6F8T5E9_9GAMM</name>
<organism evidence="2 3">
    <name type="scientific">Legionella antarctica</name>
    <dbReference type="NCBI Taxonomy" id="2708020"/>
    <lineage>
        <taxon>Bacteria</taxon>
        <taxon>Pseudomonadati</taxon>
        <taxon>Pseudomonadota</taxon>
        <taxon>Gammaproteobacteria</taxon>
        <taxon>Legionellales</taxon>
        <taxon>Legionellaceae</taxon>
        <taxon>Legionella</taxon>
    </lineage>
</organism>
<dbReference type="GO" id="GO:0005525">
    <property type="term" value="F:GTP binding"/>
    <property type="evidence" value="ECO:0007669"/>
    <property type="project" value="InterPro"/>
</dbReference>
<dbReference type="RefSeq" id="WP_173237040.1">
    <property type="nucleotide sequence ID" value="NZ_AP022839.1"/>
</dbReference>
<reference evidence="2" key="1">
    <citation type="journal article" date="2020" name="Microbiol. Resour. Announc.">
        <title>Complete Genome Sequence of Novel Psychrotolerant Legionella Strain TUM19329, Isolated from Antarctic Lake Sediment.</title>
        <authorList>
            <person name="Shimada S."/>
            <person name="Nakai R."/>
            <person name="Aoki K."/>
            <person name="Shimoeda N."/>
            <person name="Ohno G."/>
            <person name="Miyazaki Y."/>
            <person name="Kudoh S."/>
            <person name="Imura S."/>
            <person name="Watanabe K."/>
            <person name="Ishii Y."/>
            <person name="Tateda K."/>
        </authorList>
    </citation>
    <scope>NUCLEOTIDE SEQUENCE [LARGE SCALE GENOMIC DNA]</scope>
    <source>
        <strain evidence="2">TUM19329</strain>
    </source>
</reference>
<dbReference type="InterPro" id="IPR001806">
    <property type="entry name" value="Small_GTPase"/>
</dbReference>
<evidence type="ECO:0000256" key="1">
    <source>
        <dbReference type="SAM" id="Phobius"/>
    </source>
</evidence>
<dbReference type="SUPFAM" id="SSF52540">
    <property type="entry name" value="P-loop containing nucleoside triphosphate hydrolases"/>
    <property type="match status" value="1"/>
</dbReference>
<dbReference type="Gene3D" id="3.40.50.300">
    <property type="entry name" value="P-loop containing nucleotide triphosphate hydrolases"/>
    <property type="match status" value="1"/>
</dbReference>
<dbReference type="InterPro" id="IPR027417">
    <property type="entry name" value="P-loop_NTPase"/>
</dbReference>
<keyword evidence="3" id="KW-1185">Reference proteome</keyword>
<evidence type="ECO:0000313" key="2">
    <source>
        <dbReference type="EMBL" id="BCA95433.1"/>
    </source>
</evidence>
<feature type="transmembrane region" description="Helical" evidence="1">
    <location>
        <begin position="307"/>
        <end position="335"/>
    </location>
</feature>
<keyword evidence="1" id="KW-1133">Transmembrane helix</keyword>
<dbReference type="EMBL" id="AP022839">
    <property type="protein sequence ID" value="BCA95433.1"/>
    <property type="molecule type" value="Genomic_DNA"/>
</dbReference>
<evidence type="ECO:0000313" key="3">
    <source>
        <dbReference type="Proteomes" id="UP000502894"/>
    </source>
</evidence>
<protein>
    <recommendedName>
        <fullName evidence="4">Rho GTPase (Miro-like)</fullName>
    </recommendedName>
</protein>
<dbReference type="Pfam" id="PF00071">
    <property type="entry name" value="Ras"/>
    <property type="match status" value="1"/>
</dbReference>
<proteinExistence type="predicted"/>
<dbReference type="GO" id="GO:0003924">
    <property type="term" value="F:GTPase activity"/>
    <property type="evidence" value="ECO:0007669"/>
    <property type="project" value="InterPro"/>
</dbReference>
<dbReference type="AlphaFoldDB" id="A0A6F8T5E9"/>
<gene>
    <name evidence="2" type="ORF">TUM19329_17940</name>
</gene>
<keyword evidence="1" id="KW-0472">Membrane</keyword>
<sequence>MITLSATLMGMEKTGKTMIGKRLTSRYGLHTNLLTPPYKPTIAPDFSVMMIENEPEQVNIKVWDIPGDSVKKQMAIPFFFNSNFGLYCIDLSVVLTEEMLSKIKIEIDKYKRCSPDAQLILVGTKRDCALPNALQTAQNLLAEISFVRVISTSAGEKDGLQDLQDFLTMEGKKLIPRYERPYFPPQTIQPDNAILKARNRCRKDSDLHHALDHLNASMEYLNDATIEAIGDEVNILLDDLSNLSVADKANRINLFIEKSNERLQGKHQFLEKIILSVALTAAMTAIAAMIGFGIGFALGIWSGPGAFFTGLAAGSAAAVAVVGGASLFGTATLAYTSHRFFKTTLVQELINDVAEAADVNDLAQAY</sequence>
<accession>A0A6F8T5E9</accession>
<evidence type="ECO:0008006" key="4">
    <source>
        <dbReference type="Google" id="ProtNLM"/>
    </source>
</evidence>
<dbReference type="Proteomes" id="UP000502894">
    <property type="component" value="Chromosome"/>
</dbReference>
<feature type="transmembrane region" description="Helical" evidence="1">
    <location>
        <begin position="273"/>
        <end position="301"/>
    </location>
</feature>